<dbReference type="RefSeq" id="WP_356955355.1">
    <property type="nucleotide sequence ID" value="NZ_JBEXYG010000001.1"/>
</dbReference>
<sequence length="172" mass="18421">MANGYHESNLESEVLPLSGMRLQWRGSDRCFRVTQPQPGGEIVTEAGADELLWRPWSGRADMAVGVSGPIASNTPGRWWVVWGEYVGDPVMVTLADGATPPVWIVGGLWVSEWSGPEQAAVVTTATQRTDVRFAPPSFLPPPLAALGDGASGCWVHVETPAGFRRRGTVAPA</sequence>
<organism evidence="1 2">
    <name type="scientific">Nocardia rhamnosiphila</name>
    <dbReference type="NCBI Taxonomy" id="426716"/>
    <lineage>
        <taxon>Bacteria</taxon>
        <taxon>Bacillati</taxon>
        <taxon>Actinomycetota</taxon>
        <taxon>Actinomycetes</taxon>
        <taxon>Mycobacteriales</taxon>
        <taxon>Nocardiaceae</taxon>
        <taxon>Nocardia</taxon>
    </lineage>
</organism>
<reference evidence="1 2" key="1">
    <citation type="submission" date="2024-06" db="EMBL/GenBank/DDBJ databases">
        <title>The Natural Products Discovery Center: Release of the First 8490 Sequenced Strains for Exploring Actinobacteria Biosynthetic Diversity.</title>
        <authorList>
            <person name="Kalkreuter E."/>
            <person name="Kautsar S.A."/>
            <person name="Yang D."/>
            <person name="Bader C.D."/>
            <person name="Teijaro C.N."/>
            <person name="Fluegel L."/>
            <person name="Davis C.M."/>
            <person name="Simpson J.R."/>
            <person name="Lauterbach L."/>
            <person name="Steele A.D."/>
            <person name="Gui C."/>
            <person name="Meng S."/>
            <person name="Li G."/>
            <person name="Viehrig K."/>
            <person name="Ye F."/>
            <person name="Su P."/>
            <person name="Kiefer A.F."/>
            <person name="Nichols A."/>
            <person name="Cepeda A.J."/>
            <person name="Yan W."/>
            <person name="Fan B."/>
            <person name="Jiang Y."/>
            <person name="Adhikari A."/>
            <person name="Zheng C.-J."/>
            <person name="Schuster L."/>
            <person name="Cowan T.M."/>
            <person name="Smanski M.J."/>
            <person name="Chevrette M.G."/>
            <person name="De Carvalho L.P.S."/>
            <person name="Shen B."/>
        </authorList>
    </citation>
    <scope>NUCLEOTIDE SEQUENCE [LARGE SCALE GENOMIC DNA]</scope>
    <source>
        <strain evidence="1 2">NPDC019708</strain>
    </source>
</reference>
<protein>
    <submittedName>
        <fullName evidence="1">Uncharacterized protein</fullName>
    </submittedName>
</protein>
<dbReference type="Proteomes" id="UP001550628">
    <property type="component" value="Unassembled WGS sequence"/>
</dbReference>
<dbReference type="EMBL" id="JBEYBF010000002">
    <property type="protein sequence ID" value="MEU1951343.1"/>
    <property type="molecule type" value="Genomic_DNA"/>
</dbReference>
<gene>
    <name evidence="1" type="ORF">ABZ510_05730</name>
</gene>
<proteinExistence type="predicted"/>
<evidence type="ECO:0000313" key="1">
    <source>
        <dbReference type="EMBL" id="MEU1951343.1"/>
    </source>
</evidence>
<evidence type="ECO:0000313" key="2">
    <source>
        <dbReference type="Proteomes" id="UP001550628"/>
    </source>
</evidence>
<keyword evidence="2" id="KW-1185">Reference proteome</keyword>
<comment type="caution">
    <text evidence="1">The sequence shown here is derived from an EMBL/GenBank/DDBJ whole genome shotgun (WGS) entry which is preliminary data.</text>
</comment>
<name>A0ABV2WKE1_9NOCA</name>
<accession>A0ABV2WKE1</accession>